<dbReference type="InterPro" id="IPR007607">
    <property type="entry name" value="BacA/B"/>
</dbReference>
<evidence type="ECO:0000259" key="2">
    <source>
        <dbReference type="Pfam" id="PF20419"/>
    </source>
</evidence>
<keyword evidence="4" id="KW-1185">Reference proteome</keyword>
<accession>A0ABS3CQB8</accession>
<gene>
    <name evidence="3" type="ORF">J0A65_05435</name>
</gene>
<name>A0ABS3CQB8_9ALTE</name>
<sequence>MTRWLSWFLLMVTWQVWAVDYSLPNGPLPSGCKRASSTVTCPALSLSWNDSISVSSTSNSITLKINGKASFSNAKVNQSGSASRLTIEVAGNLTSGSDFRANANITVAKAADFGYANKVVGNISAQTIQTSSSSSFSGDMNATSIDTASDNQITGNLTASIIELGSSNTLVGGLYGGTIVTGSANKITGPIQGADVTISSSSSRIEGDIFASDELLIGSGTTVIGDLTAYRIDTVSAVYLSGEVTSTTSFTLASGSSLTGNVVAPVVDIKPSNVAVYGDILASTSLTIGSSGSVYGNIETGQAILKSSNAFVDGNIVADSLVVVDWGGRVTGDVTASHITNNGTIDGGVYCDSSDGYTPTSCSSPAAQVHHFLLSHNGLMATCESQYPVNVIACGDAACTTQAEITATVEVAEKDGKLASVVASFNNSSQANVVMVIDPQALYPATFELSSGAISGTIPSNTLACVKGQTGQACQFTVKDSLLRFVRKNTSDTALSHQVAGVAFELDVQAITTDAESGFCNAALTNNQALSIDLGCQDPGTCSSGNWLTVNNVSLGDAPGTIQADFGNTGQATLNVRFDDAGKITLAAATTSNNSSKQLSGTSSAFAVKPAAVAIEVKNASGNSSSFSGAYHEGGVFAKAGEAFSVKLSALNALGGTTNNFGNEAAPRKLVIVGHELLAPTPGESGNLTNQAAFTKVNTTSGVFENLNVSFSEVGVIRVSVDVDQDYLGAGKILPLSQSEPIGRFVPAYFALTDDSITPACGLVGETPAPFTYMGQGFGLTANIVAKNTAGTTTQNYMGPFAKSANLALMAYEGEVLSDRLLPNELDTLWDKGIAGIDANIVFSRGTSADGPYDALLLGISINDSDMVAMQNVHTDLSPAQNIASGSPMKIRYGRATLLNTFGPETENLPLPLVVQYFDRASNQWLTNELDNCSVFNAGELSILSKTPSGILTTPAGSGTVLSGQPLLPSAGFILSPTNMQGEISLQWQTPFSWLLFDWQNSGIQEGPKAKASFGQFRGNDRLIFQREVFP</sequence>
<comment type="caution">
    <text evidence="3">The sequence shown here is derived from an EMBL/GenBank/DDBJ whole genome shotgun (WGS) entry which is preliminary data.</text>
</comment>
<evidence type="ECO:0000313" key="3">
    <source>
        <dbReference type="EMBL" id="MBN7819297.1"/>
    </source>
</evidence>
<dbReference type="InterPro" id="IPR046524">
    <property type="entry name" value="DUF6701"/>
</dbReference>
<evidence type="ECO:0000313" key="4">
    <source>
        <dbReference type="Proteomes" id="UP000663992"/>
    </source>
</evidence>
<proteinExistence type="inferred from homology"/>
<evidence type="ECO:0000256" key="1">
    <source>
        <dbReference type="ARBA" id="ARBA00044755"/>
    </source>
</evidence>
<reference evidence="3 4" key="1">
    <citation type="submission" date="2021-03" db="EMBL/GenBank/DDBJ databases">
        <title>novel species isolated from a fishpond in China.</title>
        <authorList>
            <person name="Lu H."/>
            <person name="Cai Z."/>
        </authorList>
    </citation>
    <scope>NUCLEOTIDE SEQUENCE [LARGE SCALE GENOMIC DNA]</scope>
    <source>
        <strain evidence="3 4">Y57</strain>
    </source>
</reference>
<dbReference type="Pfam" id="PF20419">
    <property type="entry name" value="DUF6701"/>
    <property type="match status" value="1"/>
</dbReference>
<feature type="domain" description="DUF6701" evidence="2">
    <location>
        <begin position="463"/>
        <end position="1029"/>
    </location>
</feature>
<organism evidence="3 4">
    <name type="scientific">Bowmanella yangjiangensis</name>
    <dbReference type="NCBI Taxonomy" id="2811230"/>
    <lineage>
        <taxon>Bacteria</taxon>
        <taxon>Pseudomonadati</taxon>
        <taxon>Pseudomonadota</taxon>
        <taxon>Gammaproteobacteria</taxon>
        <taxon>Alteromonadales</taxon>
        <taxon>Alteromonadaceae</taxon>
        <taxon>Bowmanella</taxon>
    </lineage>
</organism>
<dbReference type="RefSeq" id="WP_206593112.1">
    <property type="nucleotide sequence ID" value="NZ_JAFKCS010000003.1"/>
</dbReference>
<protein>
    <submittedName>
        <fullName evidence="3">Polymer-forming cytoskeletal protein</fullName>
    </submittedName>
</protein>
<dbReference type="Proteomes" id="UP000663992">
    <property type="component" value="Unassembled WGS sequence"/>
</dbReference>
<dbReference type="PANTHER" id="PTHR35024:SF4">
    <property type="entry name" value="POLYMER-FORMING CYTOSKELETAL PROTEIN"/>
    <property type="match status" value="1"/>
</dbReference>
<dbReference type="EMBL" id="JAFKCS010000003">
    <property type="protein sequence ID" value="MBN7819297.1"/>
    <property type="molecule type" value="Genomic_DNA"/>
</dbReference>
<dbReference type="PANTHER" id="PTHR35024">
    <property type="entry name" value="HYPOTHETICAL CYTOSOLIC PROTEIN"/>
    <property type="match status" value="1"/>
</dbReference>
<comment type="similarity">
    <text evidence="1">Belongs to the bactofilin family.</text>
</comment>